<dbReference type="EMBL" id="JAFIRA010000039">
    <property type="protein sequence ID" value="MCJ2543882.1"/>
    <property type="molecule type" value="Genomic_DNA"/>
</dbReference>
<keyword evidence="3" id="KW-1185">Reference proteome</keyword>
<dbReference type="Proteomes" id="UP000830835">
    <property type="component" value="Unassembled WGS sequence"/>
</dbReference>
<proteinExistence type="predicted"/>
<gene>
    <name evidence="2" type="ORF">JX360_13385</name>
</gene>
<keyword evidence="1" id="KW-0732">Signal</keyword>
<evidence type="ECO:0000313" key="3">
    <source>
        <dbReference type="Proteomes" id="UP000830835"/>
    </source>
</evidence>
<feature type="signal peptide" evidence="1">
    <location>
        <begin position="1"/>
        <end position="28"/>
    </location>
</feature>
<comment type="caution">
    <text evidence="2">The sequence shown here is derived from an EMBL/GenBank/DDBJ whole genome shotgun (WGS) entry which is preliminary data.</text>
</comment>
<reference evidence="2" key="1">
    <citation type="submission" date="2021-02" db="EMBL/GenBank/DDBJ databases">
        <title>The CRISPR/cas machinery reduction and long-range gene transfer in the hot spring cyanobacterium Synechococcus.</title>
        <authorList>
            <person name="Dvorak P."/>
            <person name="Jahodarova E."/>
            <person name="Hasler P."/>
            <person name="Poulickova A."/>
        </authorList>
    </citation>
    <scope>NUCLEOTIDE SEQUENCE</scope>
    <source>
        <strain evidence="2">Rupite</strain>
    </source>
</reference>
<protein>
    <submittedName>
        <fullName evidence="2">Uncharacterized protein</fullName>
    </submittedName>
</protein>
<accession>A0ABT0CDT5</accession>
<organism evidence="2 3">
    <name type="scientific">Thermostichus vulcanus str. 'Rupite'</name>
    <dbReference type="NCBI Taxonomy" id="2813851"/>
    <lineage>
        <taxon>Bacteria</taxon>
        <taxon>Bacillati</taxon>
        <taxon>Cyanobacteriota</taxon>
        <taxon>Cyanophyceae</taxon>
        <taxon>Thermostichales</taxon>
        <taxon>Thermostichaceae</taxon>
        <taxon>Thermostichus</taxon>
    </lineage>
</organism>
<evidence type="ECO:0000256" key="1">
    <source>
        <dbReference type="SAM" id="SignalP"/>
    </source>
</evidence>
<feature type="chain" id="PRO_5045526599" evidence="1">
    <location>
        <begin position="29"/>
        <end position="165"/>
    </location>
</feature>
<sequence length="165" mass="17473">MKRSVLNIVSTFVLAGTSVLILATHAQAQFLNRNIDPRGPFVARSYVSGGLARDHIIEVGIAEVEVTGLTIQCFNLQEARAVVVRTAMGEVVPANVTIEPTKISISLKEAAKPGEHLVVNIEGISFVQDGNSTFYFVSAMTPETGDSAVPVGAARILSPARGRAT</sequence>
<name>A0ABT0CDT5_THEVL</name>
<dbReference type="RefSeq" id="WP_244351856.1">
    <property type="nucleotide sequence ID" value="NZ_JAFIRA010000039.1"/>
</dbReference>
<evidence type="ECO:0000313" key="2">
    <source>
        <dbReference type="EMBL" id="MCJ2543882.1"/>
    </source>
</evidence>